<dbReference type="Proteomes" id="UP001204320">
    <property type="component" value="Unassembled WGS sequence"/>
</dbReference>
<dbReference type="Pfam" id="PF02875">
    <property type="entry name" value="Mur_ligase_C"/>
    <property type="match status" value="1"/>
</dbReference>
<dbReference type="InterPro" id="IPR004101">
    <property type="entry name" value="Mur_ligase_C"/>
</dbReference>
<organism evidence="12 13">
    <name type="scientific">Tractidigestivibacter montrealensis</name>
    <dbReference type="NCBI Taxonomy" id="2972466"/>
    <lineage>
        <taxon>Bacteria</taxon>
        <taxon>Bacillati</taxon>
        <taxon>Actinomycetota</taxon>
        <taxon>Coriobacteriia</taxon>
        <taxon>Coriobacteriales</taxon>
        <taxon>Atopobiaceae</taxon>
        <taxon>Tractidigestivibacter</taxon>
    </lineage>
</organism>
<dbReference type="RefSeq" id="WP_258499288.1">
    <property type="nucleotide sequence ID" value="NZ_JANSKA010000005.1"/>
</dbReference>
<dbReference type="PANTHER" id="PTHR11136">
    <property type="entry name" value="FOLYLPOLYGLUTAMATE SYNTHASE-RELATED"/>
    <property type="match status" value="1"/>
</dbReference>
<evidence type="ECO:0000256" key="8">
    <source>
        <dbReference type="ARBA" id="ARBA00030592"/>
    </source>
</evidence>
<evidence type="ECO:0000256" key="3">
    <source>
        <dbReference type="ARBA" id="ARBA00022598"/>
    </source>
</evidence>
<evidence type="ECO:0000256" key="1">
    <source>
        <dbReference type="ARBA" id="ARBA00008276"/>
    </source>
</evidence>
<dbReference type="EMBL" id="JANSKA010000005">
    <property type="protein sequence ID" value="MCR9036813.1"/>
    <property type="molecule type" value="Genomic_DNA"/>
</dbReference>
<proteinExistence type="inferred from homology"/>
<dbReference type="InterPro" id="IPR001645">
    <property type="entry name" value="Folylpolyglutamate_synth"/>
</dbReference>
<evidence type="ECO:0000256" key="6">
    <source>
        <dbReference type="ARBA" id="ARBA00022840"/>
    </source>
</evidence>
<evidence type="ECO:0000256" key="4">
    <source>
        <dbReference type="ARBA" id="ARBA00022723"/>
    </source>
</evidence>
<evidence type="ECO:0000256" key="5">
    <source>
        <dbReference type="ARBA" id="ARBA00022741"/>
    </source>
</evidence>
<evidence type="ECO:0000313" key="12">
    <source>
        <dbReference type="EMBL" id="MCR9036813.1"/>
    </source>
</evidence>
<comment type="caution">
    <text evidence="12">The sequence shown here is derived from an EMBL/GenBank/DDBJ whole genome shotgun (WGS) entry which is preliminary data.</text>
</comment>
<dbReference type="PIRSF" id="PIRSF001563">
    <property type="entry name" value="Folylpolyglu_synth"/>
    <property type="match status" value="1"/>
</dbReference>
<dbReference type="PANTHER" id="PTHR11136:SF0">
    <property type="entry name" value="DIHYDROFOLATE SYNTHETASE-RELATED"/>
    <property type="match status" value="1"/>
</dbReference>
<dbReference type="EC" id="6.3.2.17" evidence="2"/>
<dbReference type="InterPro" id="IPR036565">
    <property type="entry name" value="Mur-like_cat_sf"/>
</dbReference>
<evidence type="ECO:0000259" key="11">
    <source>
        <dbReference type="Pfam" id="PF08245"/>
    </source>
</evidence>
<dbReference type="GO" id="GO:0016874">
    <property type="term" value="F:ligase activity"/>
    <property type="evidence" value="ECO:0007669"/>
    <property type="project" value="UniProtKB-KW"/>
</dbReference>
<keyword evidence="6" id="KW-0067">ATP-binding</keyword>
<evidence type="ECO:0000256" key="7">
    <source>
        <dbReference type="ARBA" id="ARBA00022842"/>
    </source>
</evidence>
<keyword evidence="4" id="KW-0479">Metal-binding</keyword>
<comment type="catalytic activity">
    <reaction evidence="9">
        <text>(6S)-5,6,7,8-tetrahydrofolyl-(gamma-L-Glu)(n) + L-glutamate + ATP = (6S)-5,6,7,8-tetrahydrofolyl-(gamma-L-Glu)(n+1) + ADP + phosphate + H(+)</text>
        <dbReference type="Rhea" id="RHEA:10580"/>
        <dbReference type="Rhea" id="RHEA-COMP:14738"/>
        <dbReference type="Rhea" id="RHEA-COMP:14740"/>
        <dbReference type="ChEBI" id="CHEBI:15378"/>
        <dbReference type="ChEBI" id="CHEBI:29985"/>
        <dbReference type="ChEBI" id="CHEBI:30616"/>
        <dbReference type="ChEBI" id="CHEBI:43474"/>
        <dbReference type="ChEBI" id="CHEBI:141005"/>
        <dbReference type="ChEBI" id="CHEBI:456216"/>
        <dbReference type="EC" id="6.3.2.17"/>
    </reaction>
</comment>
<dbReference type="InterPro" id="IPR013221">
    <property type="entry name" value="Mur_ligase_cen"/>
</dbReference>
<keyword evidence="13" id="KW-1185">Reference proteome</keyword>
<keyword evidence="7" id="KW-0460">Magnesium</keyword>
<sequence>MYQLPFDIPHTTYDEALGMLHSALRFGICPMLESVEDMLAELDNPDLAFQSVQIAGTNGKTSTARFTAAILRGEGLRTALYTSPELVSYTERMEVGGSPVSEDAFARGIVAAREAGRRVNAKRTSAGERPYDITEFDLLTVAACVVFAEAGVDVAVLECGMGGRWDATSAVKSIRSVAITGIGLDHMRILGDTLEKIAGEKAAIIKRGRSCVLGVGTATPDTMEDVFLEQCAREGVVPTLLRPEVLADAAGEMHTGLPRKHTDLPHATYRVVERPNRIGGSLVLDVRTTRASYAEVSALKPVYQAANIACAVQLAEDYLGRPLDAERLFGSVVTCPTPGRFDVVRAEPVALVDACHNPQSVDTFLTAVRAVAPNVGERPALLCAVLADKDVEGIVRLLAPEFPCVYCTQTSSPRALSAEELTGLFEAAGNAPAGTFVSVAEAVAALGNESFVACGSITTAGEVTGIFRPGVQNRGNTVC</sequence>
<dbReference type="Pfam" id="PF08245">
    <property type="entry name" value="Mur_ligase_M"/>
    <property type="match status" value="1"/>
</dbReference>
<dbReference type="SUPFAM" id="SSF53623">
    <property type="entry name" value="MurD-like peptide ligases, catalytic domain"/>
    <property type="match status" value="1"/>
</dbReference>
<keyword evidence="3 12" id="KW-0436">Ligase</keyword>
<dbReference type="Gene3D" id="3.40.1190.10">
    <property type="entry name" value="Mur-like, catalytic domain"/>
    <property type="match status" value="1"/>
</dbReference>
<dbReference type="Gene3D" id="3.90.190.20">
    <property type="entry name" value="Mur ligase, C-terminal domain"/>
    <property type="match status" value="1"/>
</dbReference>
<reference evidence="12 13" key="1">
    <citation type="submission" date="2022-08" db="EMBL/GenBank/DDBJ databases">
        <title>Tractidigestivibacter montrealensis type strain KD21.</title>
        <authorList>
            <person name="Diop K."/>
            <person name="Richard C."/>
            <person name="Routy B."/>
        </authorList>
    </citation>
    <scope>NUCLEOTIDE SEQUENCE [LARGE SCALE GENOMIC DNA]</scope>
    <source>
        <strain evidence="12 13">KD21</strain>
    </source>
</reference>
<evidence type="ECO:0000313" key="13">
    <source>
        <dbReference type="Proteomes" id="UP001204320"/>
    </source>
</evidence>
<dbReference type="NCBIfam" id="TIGR01499">
    <property type="entry name" value="folC"/>
    <property type="match status" value="1"/>
</dbReference>
<protein>
    <recommendedName>
        <fullName evidence="2">tetrahydrofolate synthase</fullName>
        <ecNumber evidence="2">6.3.2.17</ecNumber>
    </recommendedName>
    <alternativeName>
        <fullName evidence="8">Tetrahydrofolylpolyglutamate synthase</fullName>
    </alternativeName>
</protein>
<comment type="similarity">
    <text evidence="1">Belongs to the folylpolyglutamate synthase family.</text>
</comment>
<gene>
    <name evidence="12" type="ORF">NVS32_07630</name>
</gene>
<accession>A0ABT1Z9F6</accession>
<feature type="domain" description="Mur ligase C-terminal" evidence="10">
    <location>
        <begin position="339"/>
        <end position="446"/>
    </location>
</feature>
<evidence type="ECO:0000256" key="2">
    <source>
        <dbReference type="ARBA" id="ARBA00013025"/>
    </source>
</evidence>
<dbReference type="InterPro" id="IPR036615">
    <property type="entry name" value="Mur_ligase_C_dom_sf"/>
</dbReference>
<evidence type="ECO:0000259" key="10">
    <source>
        <dbReference type="Pfam" id="PF02875"/>
    </source>
</evidence>
<dbReference type="SUPFAM" id="SSF53244">
    <property type="entry name" value="MurD-like peptide ligases, peptide-binding domain"/>
    <property type="match status" value="1"/>
</dbReference>
<keyword evidence="5" id="KW-0547">Nucleotide-binding</keyword>
<feature type="domain" description="Mur ligase central" evidence="11">
    <location>
        <begin position="54"/>
        <end position="209"/>
    </location>
</feature>
<evidence type="ECO:0000256" key="9">
    <source>
        <dbReference type="ARBA" id="ARBA00047493"/>
    </source>
</evidence>
<name>A0ABT1Z9F6_9ACTN</name>